<evidence type="ECO:0000256" key="1">
    <source>
        <dbReference type="SAM" id="MobiDB-lite"/>
    </source>
</evidence>
<feature type="region of interest" description="Disordered" evidence="1">
    <location>
        <begin position="1"/>
        <end position="22"/>
    </location>
</feature>
<feature type="region of interest" description="Disordered" evidence="1">
    <location>
        <begin position="408"/>
        <end position="473"/>
    </location>
</feature>
<reference evidence="2 3" key="1">
    <citation type="submission" date="2015-04" db="EMBL/GenBank/DDBJ databases">
        <title>Complete genome sequence of Schizopora paradoxa KUC8140, a cosmopolitan wood degrader in East Asia.</title>
        <authorList>
            <consortium name="DOE Joint Genome Institute"/>
            <person name="Min B."/>
            <person name="Park H."/>
            <person name="Jang Y."/>
            <person name="Kim J.-J."/>
            <person name="Kim K.H."/>
            <person name="Pangilinan J."/>
            <person name="Lipzen A."/>
            <person name="Riley R."/>
            <person name="Grigoriev I.V."/>
            <person name="Spatafora J.W."/>
            <person name="Choi I.-G."/>
        </authorList>
    </citation>
    <scope>NUCLEOTIDE SEQUENCE [LARGE SCALE GENOMIC DNA]</scope>
    <source>
        <strain evidence="2 3">KUC8140</strain>
    </source>
</reference>
<dbReference type="Proteomes" id="UP000053477">
    <property type="component" value="Unassembled WGS sequence"/>
</dbReference>
<accession>A0A0H2RB10</accession>
<name>A0A0H2RB10_9AGAM</name>
<dbReference type="InParanoid" id="A0A0H2RB10"/>
<gene>
    <name evidence="2" type="ORF">SCHPADRAFT_893403</name>
</gene>
<evidence type="ECO:0000313" key="2">
    <source>
        <dbReference type="EMBL" id="KLO09050.1"/>
    </source>
</evidence>
<feature type="region of interest" description="Disordered" evidence="1">
    <location>
        <begin position="653"/>
        <end position="746"/>
    </location>
</feature>
<feature type="compositionally biased region" description="Low complexity" evidence="1">
    <location>
        <begin position="11"/>
        <end position="20"/>
    </location>
</feature>
<sequence length="906" mass="99735">MVLSTGGPGPGSSDPRPTTPEGTEVYRSLEELSRISMALKEKSDVDAASLSDEINSTLKKIASGLTALDKTAAARDTKIMHLLERFADHQKLQDNTIQGLLEHIRHLEFSLKIHQIPATILETRNHLDFPRVYFVQALRLCFPKHFPQKDVINQLDPLGLSVVWYKLKEAMTTHYNNHFENGMQVATVFASLDVHSVTGERNTHDNFSVFKKIPVYDVSITKPSPFLFEDSVPNHPEFVDANNKLEDESSLYVMFKFYIPVFIWAYNTVKLVIEEDDIAIRILDAMLAAKDGNLVISDIFPDYSHFDVGSGLTLLTTEEFFSNRFPILQQHAADKSQNKLPRQIPVPETPPYFHSPIIAPQTRGSPSYGYVSPGGTLYVDNRGEKRPYEEEFNASAERVEEILSLDLNATDGGNGIAHEQTADEAEARSRKKRALGSGKRPASKSPPTQSTPTHHASPPKTSGKRKDSVGTQQSVSVVNIREDVFLTTVEDAKAKAQARRERHIETYNTLLRCLSILLDDELIKLALLKSSPSRVILSNKTHHFRLHVQEMSKEAIDRFGDVAKTFEAPPALKMTKEEIVGKAMSPAVVASRDQLRKLFQEDNATLAEAQTVTEKAVDLYLYSEFLNLKPRLLSTTMNDYLVLMAYLTDLHTEESADEEEQSGPSADGSVRQATMGAQVSGIPQAAPSGIPQAAPSGIPQAAPSGIPQAAPGYSAPTQGHAGASGTWQGQTSSRLPSGSAPFYGGKRLRKRASSKVGVCRRITCVACRDHQVHVHDLSTTTTSKLLAQNSPSSHRASATMAPGTPSSKLNQVTTTKIVWSPGGTRYLTTSRPRPPISLSTDAIAPRRFCCRYIIIFIAIATYLAITLDSGTKEIANAGTGLWESHSLEMKGISKDKWTKFGLKHLC</sequence>
<organism evidence="2 3">
    <name type="scientific">Schizopora paradoxa</name>
    <dbReference type="NCBI Taxonomy" id="27342"/>
    <lineage>
        <taxon>Eukaryota</taxon>
        <taxon>Fungi</taxon>
        <taxon>Dikarya</taxon>
        <taxon>Basidiomycota</taxon>
        <taxon>Agaricomycotina</taxon>
        <taxon>Agaricomycetes</taxon>
        <taxon>Hymenochaetales</taxon>
        <taxon>Schizoporaceae</taxon>
        <taxon>Schizopora</taxon>
    </lineage>
</organism>
<feature type="compositionally biased region" description="Gly residues" evidence="1">
    <location>
        <begin position="1"/>
        <end position="10"/>
    </location>
</feature>
<feature type="compositionally biased region" description="Polar residues" evidence="1">
    <location>
        <begin position="725"/>
        <end position="736"/>
    </location>
</feature>
<evidence type="ECO:0000313" key="3">
    <source>
        <dbReference type="Proteomes" id="UP000053477"/>
    </source>
</evidence>
<proteinExistence type="predicted"/>
<dbReference type="EMBL" id="KQ086068">
    <property type="protein sequence ID" value="KLO09050.1"/>
    <property type="molecule type" value="Genomic_DNA"/>
</dbReference>
<keyword evidence="3" id="KW-1185">Reference proteome</keyword>
<feature type="compositionally biased region" description="Polar residues" evidence="1">
    <location>
        <begin position="445"/>
        <end position="454"/>
    </location>
</feature>
<dbReference type="AlphaFoldDB" id="A0A0H2RB10"/>
<protein>
    <submittedName>
        <fullName evidence="2">Uncharacterized protein</fullName>
    </submittedName>
</protein>